<keyword evidence="3" id="KW-1185">Reference proteome</keyword>
<sequence length="595" mass="69328">MADILEIHSDIMFDESVSHYEVHAHQPYTTSNFNNNDEIRISIQHQELNLLPSRSSLHISGKITKQDDTPLAQTHFANCGICHLFDEIRYELNAIEIDRCKNVALTSVMKGWPSFNHSQRIILENGGWIVDNVTIQYLENNEGYFDVFIPLNTILGFAEDYQKIIVHMKHELILTRARTDLNAVNQVLTGQAPNRAFEDFKINLSKLEWIMPYVQLSNEYQICLLRQIDKPITMSFRTWELYEYPTLPISTRHVWTVKTSNQLEKPRFVILAFQTNRKASNDRDASLFDHCNLTNVKLFLNSQSYPYGNLNINTTHNQYAALYDMYANFQLAYYGKSPKPLLTKVGFIDKCPLIVIDCSKQNESLKNAPVDVRLEFESSVNFPADTSAYCLILHDRIIDIKIELVVDFQYFFKPGGELIIKELAILPLDQSHIDYDTDIWLFAAPFPWCRLSNKYKSKNYFQLTEVHGISWNDGKHEYSESYTILKNKLEGASKIYTKSKDIQEFIKFWIGKKVMCKKEFVVLDFNNKYVEEKDETLGECAEHYFHYMRHHSNHYAYISSSEGGIEASYMPMSCAARNVKIIKKMIQDLKIMEWE</sequence>
<evidence type="ECO:0000313" key="2">
    <source>
        <dbReference type="EMBL" id="KAL3394112.1"/>
    </source>
</evidence>
<dbReference type="InterPro" id="IPR049512">
    <property type="entry name" value="DJR-like_dom"/>
</dbReference>
<comment type="caution">
    <text evidence="2">The sequence shown here is derived from an EMBL/GenBank/DDBJ whole genome shotgun (WGS) entry which is preliminary data.</text>
</comment>
<proteinExistence type="predicted"/>
<dbReference type="Pfam" id="PF21738">
    <property type="entry name" value="DJR-like_dom"/>
    <property type="match status" value="1"/>
</dbReference>
<dbReference type="AlphaFoldDB" id="A0ABD2WMM3"/>
<protein>
    <recommendedName>
        <fullName evidence="1">Double jelly roll-like domain-containing protein</fullName>
    </recommendedName>
</protein>
<name>A0ABD2WMM3_9HYME</name>
<dbReference type="Proteomes" id="UP001627154">
    <property type="component" value="Unassembled WGS sequence"/>
</dbReference>
<dbReference type="PANTHER" id="PTHR36159">
    <property type="entry name" value="PROTEIN CBG23766"/>
    <property type="match status" value="1"/>
</dbReference>
<feature type="domain" description="Double jelly roll-like" evidence="1">
    <location>
        <begin position="77"/>
        <end position="398"/>
    </location>
</feature>
<evidence type="ECO:0000259" key="1">
    <source>
        <dbReference type="Pfam" id="PF21738"/>
    </source>
</evidence>
<gene>
    <name evidence="2" type="ORF">TKK_011164</name>
</gene>
<evidence type="ECO:0000313" key="3">
    <source>
        <dbReference type="Proteomes" id="UP001627154"/>
    </source>
</evidence>
<reference evidence="2 3" key="1">
    <citation type="journal article" date="2024" name="bioRxiv">
        <title>A reference genome for Trichogramma kaykai: A tiny desert-dwelling parasitoid wasp with competing sex-ratio distorters.</title>
        <authorList>
            <person name="Culotta J."/>
            <person name="Lindsey A.R."/>
        </authorList>
    </citation>
    <scope>NUCLEOTIDE SEQUENCE [LARGE SCALE GENOMIC DNA]</scope>
    <source>
        <strain evidence="2 3">KSX58</strain>
    </source>
</reference>
<dbReference type="PANTHER" id="PTHR36159:SF1">
    <property type="entry name" value="RETROVIRUS-RELATED POL POLYPROTEIN FROM TRANSPOSON 412-LIKE PROTEIN"/>
    <property type="match status" value="1"/>
</dbReference>
<dbReference type="EMBL" id="JBJJXI010000092">
    <property type="protein sequence ID" value="KAL3394112.1"/>
    <property type="molecule type" value="Genomic_DNA"/>
</dbReference>
<organism evidence="2 3">
    <name type="scientific">Trichogramma kaykai</name>
    <dbReference type="NCBI Taxonomy" id="54128"/>
    <lineage>
        <taxon>Eukaryota</taxon>
        <taxon>Metazoa</taxon>
        <taxon>Ecdysozoa</taxon>
        <taxon>Arthropoda</taxon>
        <taxon>Hexapoda</taxon>
        <taxon>Insecta</taxon>
        <taxon>Pterygota</taxon>
        <taxon>Neoptera</taxon>
        <taxon>Endopterygota</taxon>
        <taxon>Hymenoptera</taxon>
        <taxon>Apocrita</taxon>
        <taxon>Proctotrupomorpha</taxon>
        <taxon>Chalcidoidea</taxon>
        <taxon>Trichogrammatidae</taxon>
        <taxon>Trichogramma</taxon>
    </lineage>
</organism>
<accession>A0ABD2WMM3</accession>